<feature type="domain" description="Pyruvate carboxyltransferase" evidence="2">
    <location>
        <begin position="1"/>
        <end position="178"/>
    </location>
</feature>
<name>D5RNR8_9PROT</name>
<evidence type="ECO:0000313" key="3">
    <source>
        <dbReference type="EMBL" id="EFH11051.1"/>
    </source>
</evidence>
<evidence type="ECO:0000259" key="2">
    <source>
        <dbReference type="PROSITE" id="PS50991"/>
    </source>
</evidence>
<dbReference type="InterPro" id="IPR000891">
    <property type="entry name" value="PYR_CT"/>
</dbReference>
<dbReference type="PROSITE" id="PS50991">
    <property type="entry name" value="PYR_CT"/>
    <property type="match status" value="1"/>
</dbReference>
<evidence type="ECO:0000256" key="1">
    <source>
        <dbReference type="ARBA" id="ARBA00023211"/>
    </source>
</evidence>
<dbReference type="Gene3D" id="3.20.20.70">
    <property type="entry name" value="Aldolase class I"/>
    <property type="match status" value="1"/>
</dbReference>
<sequence length="232" mass="23024">RMAVLAIPGIAAGDDLRRAADLGVDVLRVGIDIPRSAEAAPLLALSRRLGFETHASLLKASLADAGGFARHARAMAGEGAQHVGLYDSAGALLPAQVAAMLGAARAALPGGIGLAFHGHDNLGLAVANTLAALEAGAASLDCTLAGAGRSAGNAPTETVLLAARRAGHALAGDFAALGRLAEAEILPLFGPIAGTPEDAAMGFAGLHSDGLALVRRVAARRGLPVLALLQAL</sequence>
<dbReference type="PANTHER" id="PTHR10277">
    <property type="entry name" value="HOMOCITRATE SYNTHASE-RELATED"/>
    <property type="match status" value="1"/>
</dbReference>
<feature type="non-terminal residue" evidence="3">
    <location>
        <position position="1"/>
    </location>
</feature>
<dbReference type="GO" id="GO:0009098">
    <property type="term" value="P:L-leucine biosynthetic process"/>
    <property type="evidence" value="ECO:0007669"/>
    <property type="project" value="TreeGrafter"/>
</dbReference>
<dbReference type="EC" id="4.1.3.39" evidence="3"/>
<dbReference type="PANTHER" id="PTHR10277:SF9">
    <property type="entry name" value="2-ISOPROPYLMALATE SYNTHASE 1, CHLOROPLASTIC-RELATED"/>
    <property type="match status" value="1"/>
</dbReference>
<organism evidence="3 4">
    <name type="scientific">Pseudoroseomonas cervicalis ATCC 49957</name>
    <dbReference type="NCBI Taxonomy" id="525371"/>
    <lineage>
        <taxon>Bacteria</taxon>
        <taxon>Pseudomonadati</taxon>
        <taxon>Pseudomonadota</taxon>
        <taxon>Alphaproteobacteria</taxon>
        <taxon>Acetobacterales</taxon>
        <taxon>Roseomonadaceae</taxon>
        <taxon>Roseomonas</taxon>
    </lineage>
</organism>
<evidence type="ECO:0000313" key="4">
    <source>
        <dbReference type="Proteomes" id="UP000005324"/>
    </source>
</evidence>
<keyword evidence="1" id="KW-0464">Manganese</keyword>
<reference evidence="3 4" key="1">
    <citation type="submission" date="2010-04" db="EMBL/GenBank/DDBJ databases">
        <authorList>
            <person name="Qin X."/>
            <person name="Bachman B."/>
            <person name="Battles P."/>
            <person name="Bell A."/>
            <person name="Bess C."/>
            <person name="Bickham C."/>
            <person name="Chaboub L."/>
            <person name="Chen D."/>
            <person name="Coyle M."/>
            <person name="Deiros D.R."/>
            <person name="Dinh H."/>
            <person name="Forbes L."/>
            <person name="Fowler G."/>
            <person name="Francisco L."/>
            <person name="Fu Q."/>
            <person name="Gubbala S."/>
            <person name="Hale W."/>
            <person name="Han Y."/>
            <person name="Hemphill L."/>
            <person name="Highlander S.K."/>
            <person name="Hirani K."/>
            <person name="Hogues M."/>
            <person name="Jackson L."/>
            <person name="Jakkamsetti A."/>
            <person name="Javaid M."/>
            <person name="Jiang H."/>
            <person name="Korchina V."/>
            <person name="Kovar C."/>
            <person name="Lara F."/>
            <person name="Lee S."/>
            <person name="Mata R."/>
            <person name="Mathew T."/>
            <person name="Moen C."/>
            <person name="Morales K."/>
            <person name="Munidasa M."/>
            <person name="Nazareth L."/>
            <person name="Ngo R."/>
            <person name="Nguyen L."/>
            <person name="Okwuonu G."/>
            <person name="Ongeri F."/>
            <person name="Patil S."/>
            <person name="Petrosino J."/>
            <person name="Pham C."/>
            <person name="Pham P."/>
            <person name="Pu L.-L."/>
            <person name="Puazo M."/>
            <person name="Raj R."/>
            <person name="Reid J."/>
            <person name="Rouhana J."/>
            <person name="Saada N."/>
            <person name="Shang Y."/>
            <person name="Simmons D."/>
            <person name="Thornton R."/>
            <person name="Warren J."/>
            <person name="Weissenberger G."/>
            <person name="Zhang J."/>
            <person name="Zhang L."/>
            <person name="Zhou C."/>
            <person name="Zhu D."/>
            <person name="Muzny D."/>
            <person name="Worley K."/>
            <person name="Gibbs R."/>
        </authorList>
    </citation>
    <scope>NUCLEOTIDE SEQUENCE [LARGE SCALE GENOMIC DNA]</scope>
    <source>
        <strain evidence="3 4">ATCC 49957</strain>
    </source>
</reference>
<dbReference type="Pfam" id="PF00682">
    <property type="entry name" value="HMGL-like"/>
    <property type="match status" value="1"/>
</dbReference>
<protein>
    <submittedName>
        <fullName evidence="3">Putative 4-hydroxy-2-oxovalerate aldolase</fullName>
        <ecNumber evidence="3">4.1.3.39</ecNumber>
    </submittedName>
</protein>
<accession>D5RNR8</accession>
<dbReference type="SUPFAM" id="SSF51569">
    <property type="entry name" value="Aldolase"/>
    <property type="match status" value="1"/>
</dbReference>
<dbReference type="GO" id="GO:0008701">
    <property type="term" value="F:4-hydroxy-2-oxovalerate aldolase activity"/>
    <property type="evidence" value="ECO:0007669"/>
    <property type="project" value="UniProtKB-EC"/>
</dbReference>
<gene>
    <name evidence="3" type="primary">nahM</name>
    <name evidence="3" type="ORF">HMPREF0731_2729</name>
</gene>
<keyword evidence="3" id="KW-0456">Lyase</keyword>
<dbReference type="EMBL" id="ADVL01000536">
    <property type="protein sequence ID" value="EFH11051.1"/>
    <property type="molecule type" value="Genomic_DNA"/>
</dbReference>
<dbReference type="GO" id="GO:0003852">
    <property type="term" value="F:2-isopropylmalate synthase activity"/>
    <property type="evidence" value="ECO:0007669"/>
    <property type="project" value="TreeGrafter"/>
</dbReference>
<comment type="caution">
    <text evidence="3">The sequence shown here is derived from an EMBL/GenBank/DDBJ whole genome shotgun (WGS) entry which is preliminary data.</text>
</comment>
<dbReference type="Proteomes" id="UP000005324">
    <property type="component" value="Unassembled WGS sequence"/>
</dbReference>
<dbReference type="InterPro" id="IPR050073">
    <property type="entry name" value="2-IPM_HCS-like"/>
</dbReference>
<dbReference type="InterPro" id="IPR013785">
    <property type="entry name" value="Aldolase_TIM"/>
</dbReference>
<dbReference type="AlphaFoldDB" id="D5RNR8"/>
<keyword evidence="4" id="KW-1185">Reference proteome</keyword>
<dbReference type="RefSeq" id="WP_007006567.1">
    <property type="nucleotide sequence ID" value="NZ_GG771177.1"/>
</dbReference>
<proteinExistence type="predicted"/>
<feature type="non-terminal residue" evidence="3">
    <location>
        <position position="232"/>
    </location>
</feature>